<dbReference type="EMBL" id="BLLF01001996">
    <property type="protein sequence ID" value="GFH22233.1"/>
    <property type="molecule type" value="Genomic_DNA"/>
</dbReference>
<evidence type="ECO:0000256" key="1">
    <source>
        <dbReference type="SAM" id="MobiDB-lite"/>
    </source>
</evidence>
<protein>
    <submittedName>
        <fullName evidence="2">Uncharacterized protein</fullName>
    </submittedName>
</protein>
<keyword evidence="3" id="KW-1185">Reference proteome</keyword>
<gene>
    <name evidence="2" type="ORF">HaLaN_19663</name>
</gene>
<name>A0A699ZI00_HAELA</name>
<dbReference type="Proteomes" id="UP000485058">
    <property type="component" value="Unassembled WGS sequence"/>
</dbReference>
<sequence length="124" mass="12875">MAASAGLATNTAPGPANCLHQCTAYPALHCSLCSPTCLAVGLGPGSSLAPPQPPTELTQYLEATVQQLALSTEAGDKVLLLMREVGGPGTWTCRWSTLTTTPRPSQNTKCARRSGPTHLWNTGS</sequence>
<evidence type="ECO:0000313" key="3">
    <source>
        <dbReference type="Proteomes" id="UP000485058"/>
    </source>
</evidence>
<organism evidence="2 3">
    <name type="scientific">Haematococcus lacustris</name>
    <name type="common">Green alga</name>
    <name type="synonym">Haematococcus pluvialis</name>
    <dbReference type="NCBI Taxonomy" id="44745"/>
    <lineage>
        <taxon>Eukaryota</taxon>
        <taxon>Viridiplantae</taxon>
        <taxon>Chlorophyta</taxon>
        <taxon>core chlorophytes</taxon>
        <taxon>Chlorophyceae</taxon>
        <taxon>CS clade</taxon>
        <taxon>Chlamydomonadales</taxon>
        <taxon>Haematococcaceae</taxon>
        <taxon>Haematococcus</taxon>
    </lineage>
</organism>
<evidence type="ECO:0000313" key="2">
    <source>
        <dbReference type="EMBL" id="GFH22233.1"/>
    </source>
</evidence>
<accession>A0A699ZI00</accession>
<feature type="region of interest" description="Disordered" evidence="1">
    <location>
        <begin position="96"/>
        <end position="124"/>
    </location>
</feature>
<dbReference type="AlphaFoldDB" id="A0A699ZI00"/>
<reference evidence="2 3" key="1">
    <citation type="submission" date="2020-02" db="EMBL/GenBank/DDBJ databases">
        <title>Draft genome sequence of Haematococcus lacustris strain NIES-144.</title>
        <authorList>
            <person name="Morimoto D."/>
            <person name="Nakagawa S."/>
            <person name="Yoshida T."/>
            <person name="Sawayama S."/>
        </authorList>
    </citation>
    <scope>NUCLEOTIDE SEQUENCE [LARGE SCALE GENOMIC DNA]</scope>
    <source>
        <strain evidence="2 3">NIES-144</strain>
    </source>
</reference>
<proteinExistence type="predicted"/>
<comment type="caution">
    <text evidence="2">The sequence shown here is derived from an EMBL/GenBank/DDBJ whole genome shotgun (WGS) entry which is preliminary data.</text>
</comment>